<proteinExistence type="predicted"/>
<dbReference type="EMBL" id="JACARV010000107">
    <property type="protein sequence ID" value="NWC83850.1"/>
    <property type="molecule type" value="Genomic_DNA"/>
</dbReference>
<dbReference type="Proteomes" id="UP000542695">
    <property type="component" value="Unassembled WGS sequence"/>
</dbReference>
<evidence type="ECO:0000313" key="2">
    <source>
        <dbReference type="EMBL" id="NWC83850.1"/>
    </source>
</evidence>
<protein>
    <submittedName>
        <fullName evidence="2">Conjugal transfer protein TraN</fullName>
    </submittedName>
</protein>
<dbReference type="AlphaFoldDB" id="A0A7Y7ZGY0"/>
<dbReference type="InterPro" id="IPR014121">
    <property type="entry name" value="TraN_Ftype"/>
</dbReference>
<feature type="signal peptide" evidence="1">
    <location>
        <begin position="1"/>
        <end position="26"/>
    </location>
</feature>
<name>A0A7Y7ZGY0_PSEPU</name>
<feature type="chain" id="PRO_5030564396" evidence="1">
    <location>
        <begin position="27"/>
        <end position="1112"/>
    </location>
</feature>
<dbReference type="Pfam" id="PF06986">
    <property type="entry name" value="F_T4SS_TraN"/>
    <property type="match status" value="2"/>
</dbReference>
<comment type="caution">
    <text evidence="2">The sequence shown here is derived from an EMBL/GenBank/DDBJ whole genome shotgun (WGS) entry which is preliminary data.</text>
</comment>
<gene>
    <name evidence="2" type="primary">traN</name>
    <name evidence="2" type="ORF">HX798_26715</name>
</gene>
<reference evidence="2 3" key="1">
    <citation type="submission" date="2020-04" db="EMBL/GenBank/DDBJ databases">
        <title>Molecular characterization of pseudomonads from Agaricus bisporus reveal novel blotch 2 pathogens in Western Europe.</title>
        <authorList>
            <person name="Taparia T."/>
            <person name="Krijger M."/>
            <person name="Haynes E."/>
            <person name="Elpinstone J.G."/>
            <person name="Noble R."/>
            <person name="Van Der Wolf J."/>
        </authorList>
    </citation>
    <scope>NUCLEOTIDE SEQUENCE [LARGE SCALE GENOMIC DNA]</scope>
    <source>
        <strain evidence="2 3">P7765</strain>
    </source>
</reference>
<keyword evidence="1" id="KW-0732">Signal</keyword>
<dbReference type="RefSeq" id="WP_177011212.1">
    <property type="nucleotide sequence ID" value="NZ_JACARV010000107.1"/>
</dbReference>
<accession>A0A7Y7ZGY0</accession>
<evidence type="ECO:0000313" key="3">
    <source>
        <dbReference type="Proteomes" id="UP000542695"/>
    </source>
</evidence>
<evidence type="ECO:0000256" key="1">
    <source>
        <dbReference type="SAM" id="SignalP"/>
    </source>
</evidence>
<sequence>MSKLRSIASAATLFFYCYGSLLPAWADVVSDSASQGNEAAREAMQNFSAPTVSDGKIIFGSDGASQEISLSDLFPGTSGESKDELEGLYGDDQETISVGSSANSRLMTEDSAEGDAYRTVLGTAQMTRPNIKNDPLWANTDEAFSNQNTFEKDFADCKAENSFTETTSKKHISELKTCERVNDQSGKAILKHDYVPNLIKYKSGPTNMQSCGRGCLDVWIGTVGDNYWEGNCTIYEQEMVFEVLNPDAITSAVLTYAKWDDYMQVWLGTDKVWAGPNDNFPPETAGACELGTSWVQSPNTDITRSIKRHGDMPFKIRASVTGAGEAYAKVRIMYDASKLITEDKWHTPEALAKAKAIADGYCPESTYTCTKMPTLVNGCAEVDGYTVCESDFEIAAPLSDISPMCQEVAIDAKCDFYKGDMECYTDAQGQQQCPENSDKICSINHSLKVKEIPFTAKIATENTSAVGEVNRITVDFINGTYTGGIARTDGKIDRVSYDAICPKSTDGRPLPQKIALLPTELWTDHKFAPNTIGTSPVNIVQMPSCENGLKLVADITDTPQGHPDWFYGNQLKFKAVQVTSETWGPQFCIDSANKIAAGQCTEGGTVRVTKGVTSGCLPLNGINVCPGDAMYNALKASPVQGIDKLALSVRVEGCVEGAISKDTCQKFEADKTCGFISQNCVSGAEGASGECYVKEEIWDCGYDVDVPSTGVETKYQCDGPVRCLGTECYNPVDEKSSDFAYAAAALQIAMFAEHDLDCGEDTTETNRDCRIWKGEAMECKKAVGGWVDCCEAPDGVSLMDYVNLTMNTLQLMEKAGVIDNASIIDGAWTYGTEMIATAWNSVFASATDAAAAELTKEAVKGLSLGAIKQGLMNAAAKWTANTFGAAAANTIFAAGTLEGGSTGAEYATSNAATGTTTTAGNATFAPMLGAALSVIMWAYMAYQIANILVQIIWECEEEEFMLGAKKETKVCHYVGSYCASKSPFGCIEKREAYCCFNSPLGRIIHEQARPQLAQEWGEAENPQCEGLRVEDLEKLDWSKIDISEWVGLLQVTGHYPTVEGMNLDNLTGEGSAMNINGGRADTLERNVGRLDGLDLGESRKEAEDSIRSTVGQ</sequence>
<organism evidence="2 3">
    <name type="scientific">Pseudomonas putida</name>
    <name type="common">Arthrobacter siderocapsulatus</name>
    <dbReference type="NCBI Taxonomy" id="303"/>
    <lineage>
        <taxon>Bacteria</taxon>
        <taxon>Pseudomonadati</taxon>
        <taxon>Pseudomonadota</taxon>
        <taxon>Gammaproteobacteria</taxon>
        <taxon>Pseudomonadales</taxon>
        <taxon>Pseudomonadaceae</taxon>
        <taxon>Pseudomonas</taxon>
    </lineage>
</organism>